<sequence>MKEDFLHYVWQYQYFLKDNLRTTAGEEIVVRTPGLYNRSDAGPDFSNARILLGDTEWVGSVELHLLTSDWQRHRHQQDAKYNQVVLHVVWEEDESVQREEGTLMPTLELKGRVDLSLQAQYQELLWSQEEIPCAAQVPRVDSIYKSAMMEKTLLERLQLKADLVQERLTQTRQDWESTVYQTMAAGFGFKINQQGFSQLTQVLPLSLINRYRHVPKQLEALVFGQAGLLVSLEEQVAYLQELEKEHQYLTQKHSLSAPLPQSAWNYLRLRPANFPAIRVGQWLAVLQAHHHLWADLVACDNLEDYFTYFRQSPPAYWQEHYAPGRTSAQLYQRIGDDSIQGLLINVVAPLLVAYSRLQGNDGYQEKAVTLLERLVKEQNKITRIYTGLGFPHTCAADSQALLGLYQNYCAPKKCLHCSIGHRLLKQNLSPA</sequence>
<dbReference type="RefSeq" id="WP_048921339.1">
    <property type="nucleotide sequence ID" value="NZ_CP010777.1"/>
</dbReference>
<dbReference type="STRING" id="1379910.TH63_13130"/>
<organism evidence="1 2">
    <name type="scientific">Rufibacter radiotolerans</name>
    <dbReference type="NCBI Taxonomy" id="1379910"/>
    <lineage>
        <taxon>Bacteria</taxon>
        <taxon>Pseudomonadati</taxon>
        <taxon>Bacteroidota</taxon>
        <taxon>Cytophagia</taxon>
        <taxon>Cytophagales</taxon>
        <taxon>Hymenobacteraceae</taxon>
        <taxon>Rufibacter</taxon>
    </lineage>
</organism>
<dbReference type="AlphaFoldDB" id="A0A0H4VRG3"/>
<keyword evidence="2" id="KW-1185">Reference proteome</keyword>
<evidence type="ECO:0008006" key="3">
    <source>
        <dbReference type="Google" id="ProtNLM"/>
    </source>
</evidence>
<reference evidence="1 2" key="1">
    <citation type="submission" date="2015-01" db="EMBL/GenBank/DDBJ databases">
        <title>Rufibacter sp./DG31D/ whole genome sequencing.</title>
        <authorList>
            <person name="Kim M.K."/>
            <person name="Srinivasan S."/>
            <person name="Lee J.-J."/>
        </authorList>
    </citation>
    <scope>NUCLEOTIDE SEQUENCE [LARGE SCALE GENOMIC DNA]</scope>
    <source>
        <strain evidence="1 2">DG31D</strain>
    </source>
</reference>
<dbReference type="Pfam" id="PF11013">
    <property type="entry name" value="DUF2851"/>
    <property type="match status" value="1"/>
</dbReference>
<protein>
    <recommendedName>
        <fullName evidence="3">DUF2851 family protein</fullName>
    </recommendedName>
</protein>
<proteinExistence type="predicted"/>
<dbReference type="InterPro" id="IPR021272">
    <property type="entry name" value="DUF2851"/>
</dbReference>
<dbReference type="OrthoDB" id="1005072at2"/>
<gene>
    <name evidence="1" type="ORF">TH63_13130</name>
</gene>
<dbReference type="EMBL" id="CP010777">
    <property type="protein sequence ID" value="AKQ46354.1"/>
    <property type="molecule type" value="Genomic_DNA"/>
</dbReference>
<dbReference type="KEGG" id="ruf:TH63_13130"/>
<evidence type="ECO:0000313" key="2">
    <source>
        <dbReference type="Proteomes" id="UP000036458"/>
    </source>
</evidence>
<name>A0A0H4VRG3_9BACT</name>
<evidence type="ECO:0000313" key="1">
    <source>
        <dbReference type="EMBL" id="AKQ46354.1"/>
    </source>
</evidence>
<dbReference type="PATRIC" id="fig|1379910.4.peg.2851"/>
<accession>A0A0H4VRG3</accession>
<dbReference type="Proteomes" id="UP000036458">
    <property type="component" value="Chromosome"/>
</dbReference>